<feature type="transmembrane region" description="Helical" evidence="1">
    <location>
        <begin position="46"/>
        <end position="66"/>
    </location>
</feature>
<evidence type="ECO:0000313" key="2">
    <source>
        <dbReference type="EMBL" id="CAK9183391.1"/>
    </source>
</evidence>
<keyword evidence="1" id="KW-0812">Transmembrane</keyword>
<dbReference type="Proteomes" id="UP001642360">
    <property type="component" value="Unassembled WGS sequence"/>
</dbReference>
<evidence type="ECO:0000256" key="1">
    <source>
        <dbReference type="SAM" id="Phobius"/>
    </source>
</evidence>
<gene>
    <name evidence="2" type="ORF">ILEXP_LOCUS53656</name>
</gene>
<organism evidence="2 3">
    <name type="scientific">Ilex paraguariensis</name>
    <name type="common">yerba mate</name>
    <dbReference type="NCBI Taxonomy" id="185542"/>
    <lineage>
        <taxon>Eukaryota</taxon>
        <taxon>Viridiplantae</taxon>
        <taxon>Streptophyta</taxon>
        <taxon>Embryophyta</taxon>
        <taxon>Tracheophyta</taxon>
        <taxon>Spermatophyta</taxon>
        <taxon>Magnoliopsida</taxon>
        <taxon>eudicotyledons</taxon>
        <taxon>Gunneridae</taxon>
        <taxon>Pentapetalae</taxon>
        <taxon>asterids</taxon>
        <taxon>campanulids</taxon>
        <taxon>Aquifoliales</taxon>
        <taxon>Aquifoliaceae</taxon>
        <taxon>Ilex</taxon>
    </lineage>
</organism>
<keyword evidence="1" id="KW-0472">Membrane</keyword>
<feature type="transmembrane region" description="Helical" evidence="1">
    <location>
        <begin position="7"/>
        <end position="26"/>
    </location>
</feature>
<accession>A0ABC8UQQ0</accession>
<evidence type="ECO:0000313" key="3">
    <source>
        <dbReference type="Proteomes" id="UP001642360"/>
    </source>
</evidence>
<proteinExistence type="predicted"/>
<keyword evidence="1" id="KW-1133">Transmembrane helix</keyword>
<reference evidence="2 3" key="1">
    <citation type="submission" date="2024-02" db="EMBL/GenBank/DDBJ databases">
        <authorList>
            <person name="Vignale AGUSTIN F."/>
            <person name="Sosa J E."/>
            <person name="Modenutti C."/>
        </authorList>
    </citation>
    <scope>NUCLEOTIDE SEQUENCE [LARGE SCALE GENOMIC DNA]</scope>
</reference>
<dbReference type="AlphaFoldDB" id="A0ABC8UQQ0"/>
<sequence>MDITAAWWLTWVLGALPLLIGVFWWWNDLYYMVTLRARFSATGTKLPPGYMGIPFLGELPTFLWYFKVFRRPDDFINSKCHSSSLGG</sequence>
<keyword evidence="3" id="KW-1185">Reference proteome</keyword>
<name>A0ABC8UQQ0_9AQUA</name>
<comment type="caution">
    <text evidence="2">The sequence shown here is derived from an EMBL/GenBank/DDBJ whole genome shotgun (WGS) entry which is preliminary data.</text>
</comment>
<dbReference type="EMBL" id="CAUOFW020008625">
    <property type="protein sequence ID" value="CAK9183391.1"/>
    <property type="molecule type" value="Genomic_DNA"/>
</dbReference>
<protein>
    <submittedName>
        <fullName evidence="2">Uncharacterized protein</fullName>
    </submittedName>
</protein>